<keyword evidence="2" id="KW-1185">Reference proteome</keyword>
<dbReference type="AlphaFoldDB" id="A0A242A398"/>
<dbReference type="InterPro" id="IPR050155">
    <property type="entry name" value="HAD-like_hydrolase_sf"/>
</dbReference>
<reference evidence="1 2" key="1">
    <citation type="submission" date="2017-05" db="EMBL/GenBank/DDBJ databases">
        <title>The Genome Sequence of Enterococcus sp. 8G7_MSG3316.</title>
        <authorList>
            <consortium name="The Broad Institute Genomics Platform"/>
            <consortium name="The Broad Institute Genomic Center for Infectious Diseases"/>
            <person name="Earl A."/>
            <person name="Manson A."/>
            <person name="Schwartman J."/>
            <person name="Gilmore M."/>
            <person name="Abouelleil A."/>
            <person name="Cao P."/>
            <person name="Chapman S."/>
            <person name="Cusick C."/>
            <person name="Shea T."/>
            <person name="Young S."/>
            <person name="Neafsey D."/>
            <person name="Nusbaum C."/>
            <person name="Birren B."/>
        </authorList>
    </citation>
    <scope>NUCLEOTIDE SEQUENCE [LARGE SCALE GENOMIC DNA]</scope>
    <source>
        <strain evidence="1 2">8G7_MSG3316</strain>
    </source>
</reference>
<dbReference type="GO" id="GO:0005829">
    <property type="term" value="C:cytosol"/>
    <property type="evidence" value="ECO:0007669"/>
    <property type="project" value="TreeGrafter"/>
</dbReference>
<evidence type="ECO:0008006" key="3">
    <source>
        <dbReference type="Google" id="ProtNLM"/>
    </source>
</evidence>
<dbReference type="Gene3D" id="3.40.50.1000">
    <property type="entry name" value="HAD superfamily/HAD-like"/>
    <property type="match status" value="1"/>
</dbReference>
<dbReference type="SFLD" id="SFLDS00003">
    <property type="entry name" value="Haloacid_Dehalogenase"/>
    <property type="match status" value="1"/>
</dbReference>
<dbReference type="Pfam" id="PF13419">
    <property type="entry name" value="HAD_2"/>
    <property type="match status" value="1"/>
</dbReference>
<protein>
    <recommendedName>
        <fullName evidence="3">FCP1 homology domain-containing protein</fullName>
    </recommendedName>
</protein>
<sequence>MTTILFDLDGTIIDSSEGIFASIQYALQQMAHDPLDLEQLRSFVGPPLIDSFLNIGFSEEKAKEAVAFYREHYRQSGMFQVTPYEGIAEVLATLSKNHALYIATSKPEVFAKDILSYLDYTRYFKGIFGADLENKRGSKGAVIAYALSEIVPAEHQHTIMVGDRSHDMEGAKENQLVGIGVLYGFGDQSELMAAGAQVIVEQPKDLLPILQ</sequence>
<dbReference type="Proteomes" id="UP000195043">
    <property type="component" value="Unassembled WGS sequence"/>
</dbReference>
<evidence type="ECO:0000313" key="2">
    <source>
        <dbReference type="Proteomes" id="UP000195043"/>
    </source>
</evidence>
<dbReference type="SUPFAM" id="SSF56784">
    <property type="entry name" value="HAD-like"/>
    <property type="match status" value="1"/>
</dbReference>
<dbReference type="SFLD" id="SFLDG01129">
    <property type="entry name" value="C1.5:_HAD__Beta-PGM__Phosphata"/>
    <property type="match status" value="1"/>
</dbReference>
<evidence type="ECO:0000313" key="1">
    <source>
        <dbReference type="EMBL" id="OTN75517.1"/>
    </source>
</evidence>
<dbReference type="InterPro" id="IPR023214">
    <property type="entry name" value="HAD_sf"/>
</dbReference>
<dbReference type="PANTHER" id="PTHR43434:SF20">
    <property type="entry name" value="5'-NUCLEOTIDASE"/>
    <property type="match status" value="1"/>
</dbReference>
<dbReference type="STRING" id="1834191.A5886_000589"/>
<organism evidence="1 2">
    <name type="scientific">Candidatus Enterococcus testudinis</name>
    <dbReference type="NCBI Taxonomy" id="1834191"/>
    <lineage>
        <taxon>Bacteria</taxon>
        <taxon>Bacillati</taxon>
        <taxon>Bacillota</taxon>
        <taxon>Bacilli</taxon>
        <taxon>Lactobacillales</taxon>
        <taxon>Enterococcaceae</taxon>
        <taxon>Enterococcus</taxon>
    </lineage>
</organism>
<dbReference type="InterPro" id="IPR041492">
    <property type="entry name" value="HAD_2"/>
</dbReference>
<dbReference type="EMBL" id="NGKU01000001">
    <property type="protein sequence ID" value="OTN75517.1"/>
    <property type="molecule type" value="Genomic_DNA"/>
</dbReference>
<dbReference type="OrthoDB" id="9792518at2"/>
<gene>
    <name evidence="1" type="ORF">A5886_000589</name>
</gene>
<dbReference type="GO" id="GO:0004713">
    <property type="term" value="F:protein tyrosine kinase activity"/>
    <property type="evidence" value="ECO:0007669"/>
    <property type="project" value="TreeGrafter"/>
</dbReference>
<dbReference type="InterPro" id="IPR023198">
    <property type="entry name" value="PGP-like_dom2"/>
</dbReference>
<accession>A0A242A398</accession>
<proteinExistence type="predicted"/>
<comment type="caution">
    <text evidence="1">The sequence shown here is derived from an EMBL/GenBank/DDBJ whole genome shotgun (WGS) entry which is preliminary data.</text>
</comment>
<name>A0A242A398_9ENTE</name>
<dbReference type="PANTHER" id="PTHR43434">
    <property type="entry name" value="PHOSPHOGLYCOLATE PHOSPHATASE"/>
    <property type="match status" value="1"/>
</dbReference>
<dbReference type="RefSeq" id="WP_086273566.1">
    <property type="nucleotide sequence ID" value="NZ_NGKU01000001.1"/>
</dbReference>
<dbReference type="Gene3D" id="1.10.150.240">
    <property type="entry name" value="Putative phosphatase, domain 2"/>
    <property type="match status" value="1"/>
</dbReference>
<dbReference type="InterPro" id="IPR036412">
    <property type="entry name" value="HAD-like_sf"/>
</dbReference>